<comment type="caution">
    <text evidence="2">The sequence shown here is derived from an EMBL/GenBank/DDBJ whole genome shotgun (WGS) entry which is preliminary data.</text>
</comment>
<protein>
    <submittedName>
        <fullName evidence="2">Uncharacterized protein</fullName>
    </submittedName>
</protein>
<organism evidence="2 3">
    <name type="scientific">Phytophthora rubi</name>
    <dbReference type="NCBI Taxonomy" id="129364"/>
    <lineage>
        <taxon>Eukaryota</taxon>
        <taxon>Sar</taxon>
        <taxon>Stramenopiles</taxon>
        <taxon>Oomycota</taxon>
        <taxon>Peronosporomycetes</taxon>
        <taxon>Peronosporales</taxon>
        <taxon>Peronosporaceae</taxon>
        <taxon>Phytophthora</taxon>
    </lineage>
</organism>
<gene>
    <name evidence="2" type="ORF">PR002_g31296</name>
</gene>
<dbReference type="Proteomes" id="UP000435112">
    <property type="component" value="Unassembled WGS sequence"/>
</dbReference>
<feature type="region of interest" description="Disordered" evidence="1">
    <location>
        <begin position="1"/>
        <end position="32"/>
    </location>
</feature>
<dbReference type="EMBL" id="QXFU01008149">
    <property type="protein sequence ID" value="KAE8957021.1"/>
    <property type="molecule type" value="Genomic_DNA"/>
</dbReference>
<feature type="compositionally biased region" description="Gly residues" evidence="1">
    <location>
        <begin position="1"/>
        <end position="11"/>
    </location>
</feature>
<evidence type="ECO:0000313" key="3">
    <source>
        <dbReference type="Proteomes" id="UP000435112"/>
    </source>
</evidence>
<evidence type="ECO:0000313" key="2">
    <source>
        <dbReference type="EMBL" id="KAE8957021.1"/>
    </source>
</evidence>
<dbReference type="AlphaFoldDB" id="A0A6A3GJB6"/>
<evidence type="ECO:0000256" key="1">
    <source>
        <dbReference type="SAM" id="MobiDB-lite"/>
    </source>
</evidence>
<dbReference type="OrthoDB" id="146257at2759"/>
<sequence length="70" mass="7289">MTWGSGTGAGGSSRRDMDASKSRARSTTTTVLGDMGLPGWMARWASVIRFGDATTSPSSWAMSGSDPEDS</sequence>
<proteinExistence type="predicted"/>
<accession>A0A6A3GJB6</accession>
<reference evidence="2 3" key="1">
    <citation type="submission" date="2018-09" db="EMBL/GenBank/DDBJ databases">
        <title>Genomic investigation of the strawberry pathogen Phytophthora fragariae indicates pathogenicity is determined by transcriptional variation in three key races.</title>
        <authorList>
            <person name="Adams T.M."/>
            <person name="Armitage A.D."/>
            <person name="Sobczyk M.K."/>
            <person name="Bates H.J."/>
            <person name="Dunwell J.M."/>
            <person name="Nellist C.F."/>
            <person name="Harrison R.J."/>
        </authorList>
    </citation>
    <scope>NUCLEOTIDE SEQUENCE [LARGE SCALE GENOMIC DNA]</scope>
    <source>
        <strain evidence="2 3">SCRP324</strain>
    </source>
</reference>
<name>A0A6A3GJB6_9STRA</name>